<dbReference type="SMART" id="SM00717">
    <property type="entry name" value="SANT"/>
    <property type="match status" value="1"/>
</dbReference>
<reference evidence="6" key="1">
    <citation type="submission" date="2025-08" db="UniProtKB">
        <authorList>
            <consortium name="RefSeq"/>
        </authorList>
    </citation>
    <scope>IDENTIFICATION</scope>
    <source>
        <tissue evidence="6">Testes</tissue>
    </source>
</reference>
<accession>A0ABM0M536</accession>
<dbReference type="PANTHER" id="PTHR10865">
    <property type="entry name" value="METASTASIS-ASSOCIATED PROTEIN AND MESODERM INDUCTION EARLY RESPONSE PROTEIN"/>
    <property type="match status" value="1"/>
</dbReference>
<dbReference type="RefSeq" id="XP_006815127.1">
    <property type="nucleotide sequence ID" value="XM_006815064.1"/>
</dbReference>
<evidence type="ECO:0000256" key="2">
    <source>
        <dbReference type="SAM" id="MobiDB-lite"/>
    </source>
</evidence>
<dbReference type="PROSITE" id="PS51156">
    <property type="entry name" value="ELM2"/>
    <property type="match status" value="1"/>
</dbReference>
<feature type="compositionally biased region" description="Polar residues" evidence="2">
    <location>
        <begin position="1"/>
        <end position="10"/>
    </location>
</feature>
<dbReference type="Proteomes" id="UP000694865">
    <property type="component" value="Unplaced"/>
</dbReference>
<dbReference type="SMART" id="SM01189">
    <property type="entry name" value="ELM2"/>
    <property type="match status" value="1"/>
</dbReference>
<keyword evidence="1" id="KW-0539">Nucleus</keyword>
<dbReference type="GeneID" id="102803887"/>
<sequence length="527" mass="60289">MAEPATSESSPDTDRDFDPTAEMLINDFDDERTMEEEEQFIDSGDSCDNELDALEKEGEMPLEHLLAMYRYSDDDNDVVEQSMSSEDESIPINTDNLTLDKEQIARDLLPDEIHEDNGEASNHEQLTTDLYDLVGQAPSQIFSRPLRSNTVAGNFSGSESEDSDYVPYDDWKKEISVGVDYQADVPVGLCKYDDAPAYENEDRLLWDPSKSQDENVKEYLQQIQEIPAGSQGVKQIPTGDHVRDDEQALYLLLQCGHNEEEALRRHKMQVTPPTDEMSLWSEEECRSFENGLRTYGKDFHMIQQHKVRTRSVGELVQFYYLWKKTERHDQFANQARLSKPKYRLHPGITDYMDRFLDDSDVNTTVQCFPHSHLLSRPFLSKPHHSNHMHGHHQTSNIMQPQTLKNLATNGREEIKNSNVDNVLAVRSTEQNTGEQEHCVYEGLAEQPKYWKSHSGVSIISRSSGRLNTLPFQHNNHIEDLSKDDKCSVQERENIQSLGTATTSLHPMSEELATKPLKQTSPNEPVIQ</sequence>
<dbReference type="Pfam" id="PF01448">
    <property type="entry name" value="ELM2"/>
    <property type="match status" value="1"/>
</dbReference>
<name>A0ABM0M536_SACKO</name>
<dbReference type="PROSITE" id="PS51293">
    <property type="entry name" value="SANT"/>
    <property type="match status" value="1"/>
</dbReference>
<protein>
    <submittedName>
        <fullName evidence="6">Mesoderm induction early response protein 1-like</fullName>
    </submittedName>
</protein>
<dbReference type="InterPro" id="IPR040138">
    <property type="entry name" value="MIER/MTA"/>
</dbReference>
<feature type="region of interest" description="Disordered" evidence="2">
    <location>
        <begin position="1"/>
        <end position="20"/>
    </location>
</feature>
<feature type="domain" description="SANT" evidence="4">
    <location>
        <begin position="275"/>
        <end position="327"/>
    </location>
</feature>
<dbReference type="SUPFAM" id="SSF46689">
    <property type="entry name" value="Homeodomain-like"/>
    <property type="match status" value="1"/>
</dbReference>
<gene>
    <name evidence="6" type="primary">LOC102803887</name>
</gene>
<evidence type="ECO:0000313" key="5">
    <source>
        <dbReference type="Proteomes" id="UP000694865"/>
    </source>
</evidence>
<organism evidence="5 6">
    <name type="scientific">Saccoglossus kowalevskii</name>
    <name type="common">Acorn worm</name>
    <dbReference type="NCBI Taxonomy" id="10224"/>
    <lineage>
        <taxon>Eukaryota</taxon>
        <taxon>Metazoa</taxon>
        <taxon>Hemichordata</taxon>
        <taxon>Enteropneusta</taxon>
        <taxon>Harrimaniidae</taxon>
        <taxon>Saccoglossus</taxon>
    </lineage>
</organism>
<evidence type="ECO:0000259" key="4">
    <source>
        <dbReference type="PROSITE" id="PS51293"/>
    </source>
</evidence>
<evidence type="ECO:0000256" key="1">
    <source>
        <dbReference type="ARBA" id="ARBA00023242"/>
    </source>
</evidence>
<dbReference type="Gene3D" id="1.10.10.60">
    <property type="entry name" value="Homeodomain-like"/>
    <property type="match status" value="1"/>
</dbReference>
<feature type="domain" description="ELM2" evidence="3">
    <location>
        <begin position="173"/>
        <end position="270"/>
    </location>
</feature>
<feature type="compositionally biased region" description="Polar residues" evidence="2">
    <location>
        <begin position="516"/>
        <end position="527"/>
    </location>
</feature>
<proteinExistence type="predicted"/>
<dbReference type="PANTHER" id="PTHR10865:SF28">
    <property type="entry name" value="ELM2 DOMAIN-CONTAINING PROTEIN"/>
    <property type="match status" value="1"/>
</dbReference>
<dbReference type="InterPro" id="IPR000949">
    <property type="entry name" value="ELM2_dom"/>
</dbReference>
<dbReference type="InterPro" id="IPR009057">
    <property type="entry name" value="Homeodomain-like_sf"/>
</dbReference>
<evidence type="ECO:0000259" key="3">
    <source>
        <dbReference type="PROSITE" id="PS51156"/>
    </source>
</evidence>
<dbReference type="InterPro" id="IPR017884">
    <property type="entry name" value="SANT_dom"/>
</dbReference>
<dbReference type="InterPro" id="IPR001005">
    <property type="entry name" value="SANT/Myb"/>
</dbReference>
<evidence type="ECO:0000313" key="6">
    <source>
        <dbReference type="RefSeq" id="XP_006815127.1"/>
    </source>
</evidence>
<keyword evidence="5" id="KW-1185">Reference proteome</keyword>
<feature type="region of interest" description="Disordered" evidence="2">
    <location>
        <begin position="499"/>
        <end position="527"/>
    </location>
</feature>
<dbReference type="CDD" id="cd11661">
    <property type="entry name" value="SANT_MTA3_like"/>
    <property type="match status" value="1"/>
</dbReference>